<comment type="subcellular location">
    <subcellularLocation>
        <location evidence="1">Cell membrane</location>
        <topology evidence="1">Multi-pass membrane protein</topology>
    </subcellularLocation>
</comment>
<feature type="transmembrane region" description="Helical" evidence="7">
    <location>
        <begin position="350"/>
        <end position="373"/>
    </location>
</feature>
<comment type="caution">
    <text evidence="10">The sequence shown here is derived from an EMBL/GenBank/DDBJ whole genome shotgun (WGS) entry which is preliminary data.</text>
</comment>
<dbReference type="SUPFAM" id="SSF103473">
    <property type="entry name" value="MFS general substrate transporter"/>
    <property type="match status" value="1"/>
</dbReference>
<dbReference type="InterPro" id="IPR036259">
    <property type="entry name" value="MFS_trans_sf"/>
</dbReference>
<evidence type="ECO:0000256" key="4">
    <source>
        <dbReference type="ARBA" id="ARBA00022692"/>
    </source>
</evidence>
<evidence type="ECO:0000313" key="12">
    <source>
        <dbReference type="Proteomes" id="UP000677457"/>
    </source>
</evidence>
<feature type="transmembrane region" description="Helical" evidence="7">
    <location>
        <begin position="315"/>
        <end position="338"/>
    </location>
</feature>
<dbReference type="GO" id="GO:0005886">
    <property type="term" value="C:plasma membrane"/>
    <property type="evidence" value="ECO:0007669"/>
    <property type="project" value="UniProtKB-SubCell"/>
</dbReference>
<evidence type="ECO:0000313" key="10">
    <source>
        <dbReference type="EMBL" id="TQL39381.1"/>
    </source>
</evidence>
<reference evidence="10 11" key="1">
    <citation type="submission" date="2019-06" db="EMBL/GenBank/DDBJ databases">
        <title>Sequencing the genomes of 1000 actinobacteria strains.</title>
        <authorList>
            <person name="Klenk H.-P."/>
        </authorList>
    </citation>
    <scope>NUCLEOTIDE SEQUENCE [LARGE SCALE GENOMIC DNA]</scope>
    <source>
        <strain evidence="10 11">DSM 44819</strain>
    </source>
</reference>
<dbReference type="EMBL" id="BOQM01000045">
    <property type="protein sequence ID" value="GIM87703.1"/>
    <property type="molecule type" value="Genomic_DNA"/>
</dbReference>
<evidence type="ECO:0000256" key="7">
    <source>
        <dbReference type="SAM" id="Phobius"/>
    </source>
</evidence>
<feature type="transmembrane region" description="Helical" evidence="7">
    <location>
        <begin position="151"/>
        <end position="172"/>
    </location>
</feature>
<evidence type="ECO:0000313" key="11">
    <source>
        <dbReference type="Proteomes" id="UP000315983"/>
    </source>
</evidence>
<dbReference type="PROSITE" id="PS50850">
    <property type="entry name" value="MFS"/>
    <property type="match status" value="1"/>
</dbReference>
<feature type="transmembrane region" description="Helical" evidence="7">
    <location>
        <begin position="225"/>
        <end position="246"/>
    </location>
</feature>
<feature type="transmembrane region" description="Helical" evidence="7">
    <location>
        <begin position="385"/>
        <end position="403"/>
    </location>
</feature>
<keyword evidence="12" id="KW-1185">Reference proteome</keyword>
<accession>A0A542XU59</accession>
<dbReference type="InterPro" id="IPR005829">
    <property type="entry name" value="Sugar_transporter_CS"/>
</dbReference>
<feature type="transmembrane region" description="Helical" evidence="7">
    <location>
        <begin position="55"/>
        <end position="80"/>
    </location>
</feature>
<dbReference type="GeneID" id="93773764"/>
<reference evidence="9 12" key="2">
    <citation type="submission" date="2021-03" db="EMBL/GenBank/DDBJ databases">
        <title>Whole genome shotgun sequence of Salinispora arenicola NBRC 105043.</title>
        <authorList>
            <person name="Komaki H."/>
            <person name="Tamura T."/>
        </authorList>
    </citation>
    <scope>NUCLEOTIDE SEQUENCE [LARGE SCALE GENOMIC DNA]</scope>
    <source>
        <strain evidence="9 12">NBRC 105043</strain>
    </source>
</reference>
<keyword evidence="4 7" id="KW-0812">Transmembrane</keyword>
<feature type="transmembrane region" description="Helical" evidence="7">
    <location>
        <begin position="121"/>
        <end position="139"/>
    </location>
</feature>
<evidence type="ECO:0000256" key="5">
    <source>
        <dbReference type="ARBA" id="ARBA00022989"/>
    </source>
</evidence>
<dbReference type="Proteomes" id="UP000315983">
    <property type="component" value="Unassembled WGS sequence"/>
</dbReference>
<feature type="transmembrane region" description="Helical" evidence="7">
    <location>
        <begin position="92"/>
        <end position="115"/>
    </location>
</feature>
<feature type="transmembrane region" description="Helical" evidence="7">
    <location>
        <begin position="24"/>
        <end position="43"/>
    </location>
</feature>
<dbReference type="Pfam" id="PF07690">
    <property type="entry name" value="MFS_1"/>
    <property type="match status" value="1"/>
</dbReference>
<sequence>MTTTVPPAVGAAEPVRRRLRVPPGVALGFLASIIVSFLAASSAPTPLYDLYASRWGFSALTTTIIFSGYAVAVLAALLVLGRVSDHVGRRPVLLAALAGQGVAMLVFATAGGITALVIARIIQGLSAGAAIAAVGAGLVDIDRARGATANAVAPAIGTATGALASALIVQFLSAPTQLVYYLLLTIFVVQAVGVVLLPETARPRPGALASLVPRLALPRQLRRPVAVAAPTLFAVWALAGFHASLAPSLTKNLIGSTSAGYGGLSLFLFMTVAATAVFLLRAAPARIVLAVSLLALIAGVGGSLVSIGSGSATGFLTGSAVAGIGFGAGMNGAVRLVVPLAGPHERAGVLSLLYAVSYLGMGVPVVVGGVLVVHGGGLLATSQGYGIAALVLAAVALVGLGISRQRAGDVAHQVPIQARAGRRPSPSGSLR</sequence>
<dbReference type="AlphaFoldDB" id="A0A542XU59"/>
<dbReference type="Gene3D" id="1.20.1250.20">
    <property type="entry name" value="MFS general substrate transporter like domains"/>
    <property type="match status" value="1"/>
</dbReference>
<feature type="transmembrane region" description="Helical" evidence="7">
    <location>
        <begin position="287"/>
        <end position="309"/>
    </location>
</feature>
<dbReference type="InterPro" id="IPR011701">
    <property type="entry name" value="MFS"/>
</dbReference>
<dbReference type="PANTHER" id="PTHR23517">
    <property type="entry name" value="RESISTANCE PROTEIN MDTM, PUTATIVE-RELATED-RELATED"/>
    <property type="match status" value="1"/>
</dbReference>
<evidence type="ECO:0000256" key="6">
    <source>
        <dbReference type="ARBA" id="ARBA00023136"/>
    </source>
</evidence>
<evidence type="ECO:0000256" key="2">
    <source>
        <dbReference type="ARBA" id="ARBA00022448"/>
    </source>
</evidence>
<evidence type="ECO:0000256" key="1">
    <source>
        <dbReference type="ARBA" id="ARBA00004651"/>
    </source>
</evidence>
<evidence type="ECO:0000313" key="9">
    <source>
        <dbReference type="EMBL" id="GIM87703.1"/>
    </source>
</evidence>
<feature type="domain" description="Major facilitator superfamily (MFS) profile" evidence="8">
    <location>
        <begin position="24"/>
        <end position="411"/>
    </location>
</feature>
<dbReference type="EMBL" id="VFOL01000001">
    <property type="protein sequence ID" value="TQL39381.1"/>
    <property type="molecule type" value="Genomic_DNA"/>
</dbReference>
<dbReference type="PANTHER" id="PTHR23517:SF13">
    <property type="entry name" value="MAJOR FACILITATOR SUPERFAMILY MFS_1"/>
    <property type="match status" value="1"/>
</dbReference>
<evidence type="ECO:0000256" key="3">
    <source>
        <dbReference type="ARBA" id="ARBA00022475"/>
    </source>
</evidence>
<keyword evidence="5 7" id="KW-1133">Transmembrane helix</keyword>
<name>A0A542XU59_SALAC</name>
<keyword evidence="2" id="KW-0813">Transport</keyword>
<organism evidence="10 11">
    <name type="scientific">Salinispora arenicola</name>
    <dbReference type="NCBI Taxonomy" id="168697"/>
    <lineage>
        <taxon>Bacteria</taxon>
        <taxon>Bacillati</taxon>
        <taxon>Actinomycetota</taxon>
        <taxon>Actinomycetes</taxon>
        <taxon>Micromonosporales</taxon>
        <taxon>Micromonosporaceae</taxon>
        <taxon>Salinispora</taxon>
    </lineage>
</organism>
<dbReference type="GO" id="GO:0022857">
    <property type="term" value="F:transmembrane transporter activity"/>
    <property type="evidence" value="ECO:0007669"/>
    <property type="project" value="InterPro"/>
</dbReference>
<dbReference type="RefSeq" id="WP_018588144.1">
    <property type="nucleotide sequence ID" value="NZ_BOQM01000045.1"/>
</dbReference>
<keyword evidence="6 7" id="KW-0472">Membrane</keyword>
<feature type="transmembrane region" description="Helical" evidence="7">
    <location>
        <begin position="178"/>
        <end position="197"/>
    </location>
</feature>
<gene>
    <name evidence="10" type="ORF">FB564_4635</name>
    <name evidence="9" type="ORF">Sar04_44390</name>
</gene>
<feature type="transmembrane region" description="Helical" evidence="7">
    <location>
        <begin position="258"/>
        <end position="280"/>
    </location>
</feature>
<dbReference type="PROSITE" id="PS00216">
    <property type="entry name" value="SUGAR_TRANSPORT_1"/>
    <property type="match status" value="1"/>
</dbReference>
<dbReference type="InterPro" id="IPR020846">
    <property type="entry name" value="MFS_dom"/>
</dbReference>
<protein>
    <submittedName>
        <fullName evidence="9">MFS transporter</fullName>
    </submittedName>
    <submittedName>
        <fullName evidence="10">Putative MFS family arabinose efflux permease</fullName>
    </submittedName>
</protein>
<evidence type="ECO:0000259" key="8">
    <source>
        <dbReference type="PROSITE" id="PS50850"/>
    </source>
</evidence>
<dbReference type="InterPro" id="IPR050171">
    <property type="entry name" value="MFS_Transporters"/>
</dbReference>
<keyword evidence="3" id="KW-1003">Cell membrane</keyword>
<dbReference type="Proteomes" id="UP000677457">
    <property type="component" value="Unassembled WGS sequence"/>
</dbReference>
<proteinExistence type="predicted"/>